<evidence type="ECO:0000313" key="3">
    <source>
        <dbReference type="Proteomes" id="UP001215231"/>
    </source>
</evidence>
<dbReference type="RefSeq" id="WP_274053854.1">
    <property type="nucleotide sequence ID" value="NZ_CP059693.1"/>
</dbReference>
<organism evidence="2 3">
    <name type="scientific">Thalassomonas haliotis</name>
    <dbReference type="NCBI Taxonomy" id="485448"/>
    <lineage>
        <taxon>Bacteria</taxon>
        <taxon>Pseudomonadati</taxon>
        <taxon>Pseudomonadota</taxon>
        <taxon>Gammaproteobacteria</taxon>
        <taxon>Alteromonadales</taxon>
        <taxon>Colwelliaceae</taxon>
        <taxon>Thalassomonas</taxon>
    </lineage>
</organism>
<feature type="region of interest" description="Disordered" evidence="1">
    <location>
        <begin position="41"/>
        <end position="74"/>
    </location>
</feature>
<keyword evidence="3" id="KW-1185">Reference proteome</keyword>
<accession>A0ABY7VIR8</accession>
<reference evidence="2 3" key="1">
    <citation type="journal article" date="2022" name="Mar. Drugs">
        <title>Bioassay-Guided Fractionation Leads to the Detection of Cholic Acid Generated by the Rare Thalassomonas sp.</title>
        <authorList>
            <person name="Pheiffer F."/>
            <person name="Schneider Y.K."/>
            <person name="Hansen E.H."/>
            <person name="Andersen J.H."/>
            <person name="Isaksson J."/>
            <person name="Busche T."/>
            <person name="R C."/>
            <person name="Kalinowski J."/>
            <person name="Zyl L.V."/>
            <person name="Trindade M."/>
        </authorList>
    </citation>
    <scope>NUCLEOTIDE SEQUENCE [LARGE SCALE GENOMIC DNA]</scope>
    <source>
        <strain evidence="2 3">A5K-61T</strain>
    </source>
</reference>
<sequence>MASSLRFSAALWGGAVIFALVAGYGFYQCFVLSKQGDGKAAVATGPKSKGANQGLRRTQLKHEPGLADKSQPPKQFTGQFTGQLTGQLSAENHLSASSRDMADKLEQASGKELQALLRRFWQLCMAKDNCQDQLARLHGVLAPGYYRLLEQFAELEQVREQLLGAELSSHDNALEDKIARVKAVNDQVWGADAELLYRDEYALYDFSLQGRELALLSGVEAFINGYRRLTKSWQGKLASFDLQTGEAKYEQALSLLPGSFSESQRARARAELAHLYLTPRQAASVRQRAQQVALQSDTLAGYRQGLAALNRELAQLRKTSLAHLSLAEWQSYQSKQKYQYRLDFFAN</sequence>
<name>A0ABY7VIR8_9GAMM</name>
<dbReference type="EMBL" id="CP059693">
    <property type="protein sequence ID" value="WDE13471.1"/>
    <property type="molecule type" value="Genomic_DNA"/>
</dbReference>
<gene>
    <name evidence="2" type="ORF">H3N35_08570</name>
</gene>
<protein>
    <recommendedName>
        <fullName evidence="4">Lipase helper protein</fullName>
    </recommendedName>
</protein>
<evidence type="ECO:0000313" key="2">
    <source>
        <dbReference type="EMBL" id="WDE13471.1"/>
    </source>
</evidence>
<evidence type="ECO:0000256" key="1">
    <source>
        <dbReference type="SAM" id="MobiDB-lite"/>
    </source>
</evidence>
<evidence type="ECO:0008006" key="4">
    <source>
        <dbReference type="Google" id="ProtNLM"/>
    </source>
</evidence>
<proteinExistence type="predicted"/>
<dbReference type="Proteomes" id="UP001215231">
    <property type="component" value="Chromosome"/>
</dbReference>